<feature type="domain" description="FERM" evidence="7">
    <location>
        <begin position="211"/>
        <end position="492"/>
    </location>
</feature>
<dbReference type="PANTHER" id="PTHR23280:SF17">
    <property type="entry name" value="BAND 4.1-LIKE PROTEIN 2"/>
    <property type="match status" value="1"/>
</dbReference>
<name>A0ABP0ACL1_PIPNA</name>
<evidence type="ECO:0000256" key="2">
    <source>
        <dbReference type="ARBA" id="ARBA00022490"/>
    </source>
</evidence>
<dbReference type="SMART" id="SM00295">
    <property type="entry name" value="B41"/>
    <property type="match status" value="1"/>
</dbReference>
<dbReference type="PIRSF" id="PIRSF002304">
    <property type="entry name" value="Membrane_skeletal_4_1"/>
    <property type="match status" value="1"/>
</dbReference>
<evidence type="ECO:0000259" key="7">
    <source>
        <dbReference type="PROSITE" id="PS50057"/>
    </source>
</evidence>
<dbReference type="SMART" id="SM01196">
    <property type="entry name" value="FERM_C"/>
    <property type="match status" value="1"/>
</dbReference>
<keyword evidence="4" id="KW-0009">Actin-binding</keyword>
<dbReference type="SUPFAM" id="SSF47031">
    <property type="entry name" value="Second domain of FERM"/>
    <property type="match status" value="1"/>
</dbReference>
<dbReference type="PRINTS" id="PR00661">
    <property type="entry name" value="ERMFAMILY"/>
</dbReference>
<dbReference type="PANTHER" id="PTHR23280">
    <property type="entry name" value="4.1 G PROTEIN"/>
    <property type="match status" value="1"/>
</dbReference>
<dbReference type="PROSITE" id="PS50057">
    <property type="entry name" value="FERM_3"/>
    <property type="match status" value="1"/>
</dbReference>
<dbReference type="PROSITE" id="PS00660">
    <property type="entry name" value="FERM_1"/>
    <property type="match status" value="1"/>
</dbReference>
<dbReference type="Pfam" id="PF08736">
    <property type="entry name" value="FA"/>
    <property type="match status" value="1"/>
</dbReference>
<dbReference type="Pfam" id="PF04382">
    <property type="entry name" value="SAB"/>
    <property type="match status" value="1"/>
</dbReference>
<dbReference type="Gene3D" id="1.20.80.10">
    <property type="match status" value="1"/>
</dbReference>
<dbReference type="SUPFAM" id="SSF50729">
    <property type="entry name" value="PH domain-like"/>
    <property type="match status" value="1"/>
</dbReference>
<feature type="compositionally biased region" description="Low complexity" evidence="6">
    <location>
        <begin position="48"/>
        <end position="59"/>
    </location>
</feature>
<feature type="compositionally biased region" description="Low complexity" evidence="6">
    <location>
        <begin position="759"/>
        <end position="770"/>
    </location>
</feature>
<dbReference type="Pfam" id="PF05902">
    <property type="entry name" value="4_1_CTD"/>
    <property type="match status" value="1"/>
</dbReference>
<organism evidence="8 9">
    <name type="scientific">Pipistrellus nathusii</name>
    <name type="common">Nathusius' pipistrelle</name>
    <dbReference type="NCBI Taxonomy" id="59473"/>
    <lineage>
        <taxon>Eukaryota</taxon>
        <taxon>Metazoa</taxon>
        <taxon>Chordata</taxon>
        <taxon>Craniata</taxon>
        <taxon>Vertebrata</taxon>
        <taxon>Euteleostomi</taxon>
        <taxon>Mammalia</taxon>
        <taxon>Eutheria</taxon>
        <taxon>Laurasiatheria</taxon>
        <taxon>Chiroptera</taxon>
        <taxon>Yangochiroptera</taxon>
        <taxon>Vespertilionidae</taxon>
        <taxon>Pipistrellus</taxon>
    </lineage>
</organism>
<reference evidence="8" key="1">
    <citation type="submission" date="2023-12" db="EMBL/GenBank/DDBJ databases">
        <authorList>
            <person name="Brown T."/>
        </authorList>
    </citation>
    <scope>NUCLEOTIDE SEQUENCE</scope>
</reference>
<dbReference type="Gene3D" id="3.10.20.90">
    <property type="entry name" value="Phosphatidylinositol 3-kinase Catalytic Subunit, Chain A, domain 1"/>
    <property type="match status" value="1"/>
</dbReference>
<dbReference type="PRINTS" id="PR00935">
    <property type="entry name" value="BAND41"/>
</dbReference>
<dbReference type="PROSITE" id="PS00661">
    <property type="entry name" value="FERM_2"/>
    <property type="match status" value="1"/>
</dbReference>
<evidence type="ECO:0000256" key="1">
    <source>
        <dbReference type="ARBA" id="ARBA00004245"/>
    </source>
</evidence>
<feature type="region of interest" description="Disordered" evidence="6">
    <location>
        <begin position="1"/>
        <end position="201"/>
    </location>
</feature>
<dbReference type="InterPro" id="IPR000798">
    <property type="entry name" value="Ez/rad/moesin-like"/>
</dbReference>
<evidence type="ECO:0000256" key="5">
    <source>
        <dbReference type="ARBA" id="ARBA00023212"/>
    </source>
</evidence>
<dbReference type="InterPro" id="IPR007477">
    <property type="entry name" value="SAB_dom"/>
</dbReference>
<evidence type="ECO:0000313" key="9">
    <source>
        <dbReference type="Proteomes" id="UP001314169"/>
    </source>
</evidence>
<dbReference type="Proteomes" id="UP001314169">
    <property type="component" value="Chromosome 6"/>
</dbReference>
<feature type="compositionally biased region" description="Basic and acidic residues" evidence="6">
    <location>
        <begin position="701"/>
        <end position="736"/>
    </location>
</feature>
<proteinExistence type="predicted"/>
<dbReference type="Gene3D" id="2.30.29.30">
    <property type="entry name" value="Pleckstrin-homology domain (PH domain)/Phosphotyrosine-binding domain (PTB)"/>
    <property type="match status" value="1"/>
</dbReference>
<dbReference type="InterPro" id="IPR014352">
    <property type="entry name" value="FERM/acyl-CoA-bd_prot_sf"/>
</dbReference>
<feature type="compositionally biased region" description="Basic and acidic residues" evidence="6">
    <location>
        <begin position="10"/>
        <end position="31"/>
    </location>
</feature>
<feature type="compositionally biased region" description="Acidic residues" evidence="6">
    <location>
        <begin position="787"/>
        <end position="802"/>
    </location>
</feature>
<dbReference type="InterPro" id="IPR029071">
    <property type="entry name" value="Ubiquitin-like_domsf"/>
</dbReference>
<dbReference type="CDD" id="cd13184">
    <property type="entry name" value="FERM_C_4_1_family"/>
    <property type="match status" value="1"/>
</dbReference>
<keyword evidence="3" id="KW-0597">Phosphoprotein</keyword>
<feature type="compositionally biased region" description="Basic and acidic residues" evidence="6">
    <location>
        <begin position="111"/>
        <end position="125"/>
    </location>
</feature>
<dbReference type="EMBL" id="OY882863">
    <property type="protein sequence ID" value="CAK6446591.1"/>
    <property type="molecule type" value="Genomic_DNA"/>
</dbReference>
<evidence type="ECO:0000256" key="4">
    <source>
        <dbReference type="ARBA" id="ARBA00023203"/>
    </source>
</evidence>
<comment type="subcellular location">
    <subcellularLocation>
        <location evidence="1">Cytoplasm</location>
        <location evidence="1">Cytoskeleton</location>
    </subcellularLocation>
</comment>
<dbReference type="InterPro" id="IPR019747">
    <property type="entry name" value="FERM_CS"/>
</dbReference>
<dbReference type="InterPro" id="IPR011993">
    <property type="entry name" value="PH-like_dom_sf"/>
</dbReference>
<dbReference type="InterPro" id="IPR035963">
    <property type="entry name" value="FERM_2"/>
</dbReference>
<dbReference type="Pfam" id="PF00373">
    <property type="entry name" value="FERM_M"/>
    <property type="match status" value="1"/>
</dbReference>
<dbReference type="InterPro" id="IPR019749">
    <property type="entry name" value="Band_41_domain"/>
</dbReference>
<dbReference type="SMART" id="SM01195">
    <property type="entry name" value="FA"/>
    <property type="match status" value="1"/>
</dbReference>
<keyword evidence="5" id="KW-0206">Cytoskeleton</keyword>
<dbReference type="SUPFAM" id="SSF54236">
    <property type="entry name" value="Ubiquitin-like"/>
    <property type="match status" value="1"/>
</dbReference>
<keyword evidence="2" id="KW-0963">Cytoplasm</keyword>
<feature type="region of interest" description="Disordered" evidence="6">
    <location>
        <begin position="701"/>
        <end position="833"/>
    </location>
</feature>
<dbReference type="InterPro" id="IPR018980">
    <property type="entry name" value="FERM_PH-like_C"/>
</dbReference>
<sequence length="1025" mass="115163">MTTEVGSASEVKKESDQLGADGTKEKPKEVAENQQNQSSDLEEEKDSQSSPSAKSQSSPRRQKRQKDPSESRGISRFIPPWLKKQKSYNLVAIKDGGDKKEPTPAVVEEQVLDKEEPLPEEERQATGDAEEAAPRKQQVINVDIEEEKPSVSSPETQPAEEVRKEREEEKVKEIQEDKSEETAKRETKEVQTNELNGEKAVQKATKKTKSVECKVTLLDGTEYTCDLEKRAKGQVLFDKVCEHLNLLEKDYFGLSFQESPEQKNWLDPAKQIKRQLRNLPWLFTFNVKFYPPDPSQLTEDITRYFLCLQLRQDIASGRLPCSFVTHALLGSYTLQAELGDYDPEEHASHDLSDFQFAPSQTKELEEKVVELHKTHRGLSPAQADSQFLENAKRLSMYGVDLHHAKDSEGVDIKLGVCANGLLIYKDRLRINRFAWPKILKISYKRSNFYIKVRPAEQEQFESTIGFKLPNHRAAKRLWKVCVEHHTFYRLVSPEQPPKTKFLTLGSKFRYSGRTQAQTRQASTLIDRPVPHFERTSSKRASRILDGVAVVDQSLMKDSPGPGEVSAYGRGAVSTAIVQDGDGRRDIRSPTKVPHVHLIEGKKNSLRVEGDNIYVRHSNLMLEDLDKAQEDILRHQASISELKRNFMESTPEPRPNEWEKRRITPLSLQMQGRKGDHLFKDILSMTEKYQMASTWTVEEKKAQAADKSSHETLNVVEEKKQAEVGKDERVITEEMNGKELSPGSGPGDSRKVEPLTQKDSASLSSESSSSSESEEEETGLYRPPNLLPEEEEEEEEEEVEEEPSQASQVVEREAAVPEASPGRHAGASVSTVETVTQEHVVAPKIPTEKSVHEGAFKQDVSEDTEDEQHKVNGEVSHVDIDVLPQIICCSEPPVVKTEMVTISDASQRTEISTKEVPIVQTETKTITYESPQIDGGAAGDSGTLLTAQTITSDSVSTTTTTHITKTIKGGISETRIEKRIVITGDTDIDHDQALAQAIREAREQHPDMSVTRVVVHKETELDEGEE</sequence>
<dbReference type="InterPro" id="IPR018979">
    <property type="entry name" value="FERM_N"/>
</dbReference>
<dbReference type="InterPro" id="IPR008379">
    <property type="entry name" value="Band_4.1_C"/>
</dbReference>
<gene>
    <name evidence="8" type="ORF">MPIPNATIZW_LOCUS14897</name>
</gene>
<keyword evidence="9" id="KW-1185">Reference proteome</keyword>
<dbReference type="Pfam" id="PF09380">
    <property type="entry name" value="FERM_C"/>
    <property type="match status" value="1"/>
</dbReference>
<evidence type="ECO:0000256" key="6">
    <source>
        <dbReference type="SAM" id="MobiDB-lite"/>
    </source>
</evidence>
<dbReference type="CDD" id="cd14473">
    <property type="entry name" value="FERM_B-lobe"/>
    <property type="match status" value="1"/>
</dbReference>
<dbReference type="Pfam" id="PF09379">
    <property type="entry name" value="FERM_N"/>
    <property type="match status" value="1"/>
</dbReference>
<evidence type="ECO:0000256" key="3">
    <source>
        <dbReference type="ARBA" id="ARBA00022553"/>
    </source>
</evidence>
<accession>A0ABP0ACL1</accession>
<protein>
    <recommendedName>
        <fullName evidence="7">FERM domain-containing protein</fullName>
    </recommendedName>
</protein>
<dbReference type="InterPro" id="IPR019748">
    <property type="entry name" value="FERM_central"/>
</dbReference>
<evidence type="ECO:0000313" key="8">
    <source>
        <dbReference type="EMBL" id="CAK6446591.1"/>
    </source>
</evidence>
<dbReference type="InterPro" id="IPR000299">
    <property type="entry name" value="FERM_domain"/>
</dbReference>
<feature type="compositionally biased region" description="Basic and acidic residues" evidence="6">
    <location>
        <begin position="160"/>
        <end position="201"/>
    </location>
</feature>
<dbReference type="InterPro" id="IPR014847">
    <property type="entry name" value="FA"/>
</dbReference>